<evidence type="ECO:0000313" key="9">
    <source>
        <dbReference type="Proteomes" id="UP001570071"/>
    </source>
</evidence>
<protein>
    <recommendedName>
        <fullName evidence="1">DNA (cytosine-5-)-methyltransferase</fullName>
        <ecNumber evidence="1">2.1.1.37</ecNumber>
    </recommendedName>
</protein>
<gene>
    <name evidence="8" type="ORF">AB6D66_01450</name>
</gene>
<dbReference type="PANTHER" id="PTHR10629">
    <property type="entry name" value="CYTOSINE-SPECIFIC METHYLTRANSFERASE"/>
    <property type="match status" value="1"/>
</dbReference>
<keyword evidence="9" id="KW-1185">Reference proteome</keyword>
<dbReference type="PANTHER" id="PTHR10629:SF50">
    <property type="entry name" value="DNA (CYTOSINE-5)-METHYLTRANSFERASE CMT3"/>
    <property type="match status" value="1"/>
</dbReference>
<evidence type="ECO:0000313" key="8">
    <source>
        <dbReference type="EMBL" id="MEZ8719713.1"/>
    </source>
</evidence>
<sequence length="414" mass="45399">MNNLKMLDLCTGIGGFNVAAKRNGLIETIATSEIDPFNVKFIERNLNLDNAGDASLIAIPRSEHPHQELVDQDLVPVEETGFTSLCIEDFYEGVLDFPNIVSAGFPCQDVTPANTLGNHQGINGKKSGLIHSILDTVESLEPEYAVFENSANLPKRGLDYILAELNRMGYIVEWETIAACNFGFPHYRSRCYIVAYLPTTAIARGNRRVFDLARKRANKQPNAVCPLPAENPELIKELAVVKNTRSIKLRTKRINALGNAIIPEIALAIFDAITNAEFAETKTKSVKARMSESYMASRLADGWGKAQLDMFSQTDKEIVTDMPSRGIVINGELYTGAPDRKLNPTKTTYKGLLSTLIAKDGNNNFTSGSRMSRPGKLGGLIGDIQRLGADEGGLNPAFGELIMGYEQGYTELAY</sequence>
<accession>A0ABV4MRE8</accession>
<organism evidence="8 9">
    <name type="scientific">Vibrio pomeroyi</name>
    <dbReference type="NCBI Taxonomy" id="198832"/>
    <lineage>
        <taxon>Bacteria</taxon>
        <taxon>Pseudomonadati</taxon>
        <taxon>Pseudomonadota</taxon>
        <taxon>Gammaproteobacteria</taxon>
        <taxon>Vibrionales</taxon>
        <taxon>Vibrionaceae</taxon>
        <taxon>Vibrio</taxon>
    </lineage>
</organism>
<dbReference type="EC" id="2.1.1.37" evidence="1"/>
<keyword evidence="4 7" id="KW-0949">S-adenosyl-L-methionine</keyword>
<dbReference type="Gene3D" id="3.40.50.150">
    <property type="entry name" value="Vaccinia Virus protein VP39"/>
    <property type="match status" value="1"/>
</dbReference>
<evidence type="ECO:0000256" key="3">
    <source>
        <dbReference type="ARBA" id="ARBA00022679"/>
    </source>
</evidence>
<evidence type="ECO:0000256" key="5">
    <source>
        <dbReference type="ARBA" id="ARBA00022747"/>
    </source>
</evidence>
<dbReference type="InterPro" id="IPR029063">
    <property type="entry name" value="SAM-dependent_MTases_sf"/>
</dbReference>
<comment type="caution">
    <text evidence="8">The sequence shown here is derived from an EMBL/GenBank/DDBJ whole genome shotgun (WGS) entry which is preliminary data.</text>
</comment>
<keyword evidence="3 7" id="KW-0808">Transferase</keyword>
<dbReference type="Proteomes" id="UP001570071">
    <property type="component" value="Unassembled WGS sequence"/>
</dbReference>
<evidence type="ECO:0000256" key="1">
    <source>
        <dbReference type="ARBA" id="ARBA00011975"/>
    </source>
</evidence>
<reference evidence="8 9" key="1">
    <citation type="journal article" date="2024" name="ISME J.">
        <title>Tailless and filamentous prophages are predominant in marine Vibrio.</title>
        <authorList>
            <person name="Steensen K."/>
            <person name="Seneca J."/>
            <person name="Bartlau N."/>
            <person name="Yu X.A."/>
            <person name="Hussain F.A."/>
            <person name="Polz M.F."/>
        </authorList>
    </citation>
    <scope>NUCLEOTIDE SEQUENCE [LARGE SCALE GENOMIC DNA]</scope>
    <source>
        <strain evidence="8 9">10N.239.312.F12</strain>
    </source>
</reference>
<comment type="similarity">
    <text evidence="7">Belongs to the class I-like SAM-binding methyltransferase superfamily. C5-methyltransferase family.</text>
</comment>
<dbReference type="InterPro" id="IPR001525">
    <property type="entry name" value="C5_MeTfrase"/>
</dbReference>
<keyword evidence="5" id="KW-0680">Restriction system</keyword>
<dbReference type="EMBL" id="JBFSSG010000001">
    <property type="protein sequence ID" value="MEZ8719713.1"/>
    <property type="molecule type" value="Genomic_DNA"/>
</dbReference>
<feature type="active site" evidence="7">
    <location>
        <position position="107"/>
    </location>
</feature>
<evidence type="ECO:0000256" key="4">
    <source>
        <dbReference type="ARBA" id="ARBA00022691"/>
    </source>
</evidence>
<evidence type="ECO:0000256" key="2">
    <source>
        <dbReference type="ARBA" id="ARBA00022603"/>
    </source>
</evidence>
<dbReference type="PRINTS" id="PR00105">
    <property type="entry name" value="C5METTRFRASE"/>
</dbReference>
<dbReference type="GO" id="GO:0008168">
    <property type="term" value="F:methyltransferase activity"/>
    <property type="evidence" value="ECO:0007669"/>
    <property type="project" value="UniProtKB-KW"/>
</dbReference>
<name>A0ABV4MRE8_9VIBR</name>
<dbReference type="InterPro" id="IPR050390">
    <property type="entry name" value="C5-Methyltransferase"/>
</dbReference>
<dbReference type="PROSITE" id="PS51679">
    <property type="entry name" value="SAM_MT_C5"/>
    <property type="match status" value="1"/>
</dbReference>
<keyword evidence="2 7" id="KW-0489">Methyltransferase</keyword>
<proteinExistence type="inferred from homology"/>
<dbReference type="RefSeq" id="WP_269336693.1">
    <property type="nucleotide sequence ID" value="NZ_JBFSSG010000001.1"/>
</dbReference>
<comment type="catalytic activity">
    <reaction evidence="6">
        <text>a 2'-deoxycytidine in DNA + S-adenosyl-L-methionine = a 5-methyl-2'-deoxycytidine in DNA + S-adenosyl-L-homocysteine + H(+)</text>
        <dbReference type="Rhea" id="RHEA:13681"/>
        <dbReference type="Rhea" id="RHEA-COMP:11369"/>
        <dbReference type="Rhea" id="RHEA-COMP:11370"/>
        <dbReference type="ChEBI" id="CHEBI:15378"/>
        <dbReference type="ChEBI" id="CHEBI:57856"/>
        <dbReference type="ChEBI" id="CHEBI:59789"/>
        <dbReference type="ChEBI" id="CHEBI:85452"/>
        <dbReference type="ChEBI" id="CHEBI:85454"/>
        <dbReference type="EC" id="2.1.1.37"/>
    </reaction>
</comment>
<dbReference type="SUPFAM" id="SSF53335">
    <property type="entry name" value="S-adenosyl-L-methionine-dependent methyltransferases"/>
    <property type="match status" value="1"/>
</dbReference>
<dbReference type="GO" id="GO:0032259">
    <property type="term" value="P:methylation"/>
    <property type="evidence" value="ECO:0007669"/>
    <property type="project" value="UniProtKB-KW"/>
</dbReference>
<evidence type="ECO:0000256" key="7">
    <source>
        <dbReference type="PROSITE-ProRule" id="PRU01016"/>
    </source>
</evidence>
<evidence type="ECO:0000256" key="6">
    <source>
        <dbReference type="ARBA" id="ARBA00047422"/>
    </source>
</evidence>
<dbReference type="Pfam" id="PF00145">
    <property type="entry name" value="DNA_methylase"/>
    <property type="match status" value="1"/>
</dbReference>